<accession>A0A9X1MSC6</accession>
<dbReference type="InterPro" id="IPR011453">
    <property type="entry name" value="DUF1559"/>
</dbReference>
<dbReference type="InterPro" id="IPR027558">
    <property type="entry name" value="Pre_pil_HX9DG_C"/>
</dbReference>
<evidence type="ECO:0000313" key="2">
    <source>
        <dbReference type="EMBL" id="MCC9631659.1"/>
    </source>
</evidence>
<evidence type="ECO:0000259" key="1">
    <source>
        <dbReference type="Pfam" id="PF07596"/>
    </source>
</evidence>
<sequence length="326" mass="34387">MQCTNNLKQLGLALHNYHDTYRSFVYRKGGTESPSGTTDYNLSNFGRRSGFVSLLPFLEQNALWEQVKSGGTNLPNTGDHRNPEGPSGWQASWAGWKNAPDMLVCPSDPGVPDNSGPYNSYGFVIGDRMDGATNDMNPRGIFGRVRTTRFADIIDGSSNTLMMSERLCEGATPRPSAGHTTTANEIQYKLAVAVGIAGTKAAPNVCYTAVSGKYIVAGTNIQGRWGVAWTDAQPMYVGITTILPPNGPACTDDSGPNGDRNDVCIPPTSEHPGGVNGLFADGSIHFIAETIDTGNLGVAQPSSGASMYGVWGALGSKAGGEPVGSF</sequence>
<dbReference type="Pfam" id="PF07596">
    <property type="entry name" value="SBP_bac_10"/>
    <property type="match status" value="1"/>
</dbReference>
<keyword evidence="3" id="KW-1185">Reference proteome</keyword>
<dbReference type="EMBL" id="JAJKFT010000010">
    <property type="protein sequence ID" value="MCC9631659.1"/>
    <property type="molecule type" value="Genomic_DNA"/>
</dbReference>
<name>A0A9X1MSC6_9BACT</name>
<feature type="domain" description="DUF1559" evidence="1">
    <location>
        <begin position="1"/>
        <end position="293"/>
    </location>
</feature>
<protein>
    <submittedName>
        <fullName evidence="2">DUF1559 domain-containing protein</fullName>
    </submittedName>
</protein>
<evidence type="ECO:0000313" key="3">
    <source>
        <dbReference type="Proteomes" id="UP001139103"/>
    </source>
</evidence>
<dbReference type="AlphaFoldDB" id="A0A9X1MSC6"/>
<proteinExistence type="predicted"/>
<reference evidence="2" key="1">
    <citation type="submission" date="2021-11" db="EMBL/GenBank/DDBJ databases">
        <title>Genome sequence.</title>
        <authorList>
            <person name="Sun Q."/>
        </authorList>
    </citation>
    <scope>NUCLEOTIDE SEQUENCE</scope>
    <source>
        <strain evidence="2">JC732</strain>
    </source>
</reference>
<gene>
    <name evidence="2" type="ORF">LOC68_24955</name>
</gene>
<dbReference type="PANTHER" id="PTHR30093">
    <property type="entry name" value="GENERAL SECRETION PATHWAY PROTEIN G"/>
    <property type="match status" value="1"/>
</dbReference>
<dbReference type="PANTHER" id="PTHR30093:SF2">
    <property type="entry name" value="TYPE II SECRETION SYSTEM PROTEIN H"/>
    <property type="match status" value="1"/>
</dbReference>
<dbReference type="NCBIfam" id="TIGR04294">
    <property type="entry name" value="pre_pil_HX9DG"/>
    <property type="match status" value="1"/>
</dbReference>
<organism evidence="2 3">
    <name type="scientific">Blastopirellula sediminis</name>
    <dbReference type="NCBI Taxonomy" id="2894196"/>
    <lineage>
        <taxon>Bacteria</taxon>
        <taxon>Pseudomonadati</taxon>
        <taxon>Planctomycetota</taxon>
        <taxon>Planctomycetia</taxon>
        <taxon>Pirellulales</taxon>
        <taxon>Pirellulaceae</taxon>
        <taxon>Blastopirellula</taxon>
    </lineage>
</organism>
<dbReference type="Proteomes" id="UP001139103">
    <property type="component" value="Unassembled WGS sequence"/>
</dbReference>
<comment type="caution">
    <text evidence="2">The sequence shown here is derived from an EMBL/GenBank/DDBJ whole genome shotgun (WGS) entry which is preliminary data.</text>
</comment>